<dbReference type="PANTHER" id="PTHR35138:SF1">
    <property type="entry name" value="MYB-LIKE DOMAIN-CONTAINING PROTEIN"/>
    <property type="match status" value="1"/>
</dbReference>
<keyword evidence="2" id="KW-0150">Chloroplast</keyword>
<reference evidence="5" key="1">
    <citation type="submission" date="2020-03" db="EMBL/GenBank/DDBJ databases">
        <title>Castanea mollissima Vanexum genome sequencing.</title>
        <authorList>
            <person name="Staton M."/>
        </authorList>
    </citation>
    <scope>NUCLEOTIDE SEQUENCE</scope>
    <source>
        <tissue evidence="5">Leaf</tissue>
    </source>
</reference>
<feature type="region of interest" description="Disordered" evidence="4">
    <location>
        <begin position="392"/>
        <end position="431"/>
    </location>
</feature>
<dbReference type="InterPro" id="IPR007378">
    <property type="entry name" value="Tic22-like"/>
</dbReference>
<accession>A0A8J4RSN6</accession>
<dbReference type="GO" id="GO:0009507">
    <property type="term" value="C:chloroplast"/>
    <property type="evidence" value="ECO:0007669"/>
    <property type="project" value="UniProtKB-SubCell"/>
</dbReference>
<evidence type="ECO:0008006" key="7">
    <source>
        <dbReference type="Google" id="ProtNLM"/>
    </source>
</evidence>
<evidence type="ECO:0000256" key="1">
    <source>
        <dbReference type="ARBA" id="ARBA00004229"/>
    </source>
</evidence>
<keyword evidence="3" id="KW-0934">Plastid</keyword>
<comment type="caution">
    <text evidence="5">The sequence shown here is derived from an EMBL/GenBank/DDBJ whole genome shotgun (WGS) entry which is preliminary data.</text>
</comment>
<dbReference type="EMBL" id="JRKL02000315">
    <property type="protein sequence ID" value="KAF3972619.1"/>
    <property type="molecule type" value="Genomic_DNA"/>
</dbReference>
<evidence type="ECO:0000256" key="2">
    <source>
        <dbReference type="ARBA" id="ARBA00022528"/>
    </source>
</evidence>
<evidence type="ECO:0000256" key="4">
    <source>
        <dbReference type="SAM" id="MobiDB-lite"/>
    </source>
</evidence>
<gene>
    <name evidence="5" type="ORF">CMV_003881</name>
</gene>
<dbReference type="Pfam" id="PF04278">
    <property type="entry name" value="Tic22"/>
    <property type="match status" value="1"/>
</dbReference>
<organism evidence="5 6">
    <name type="scientific">Castanea mollissima</name>
    <name type="common">Chinese chestnut</name>
    <dbReference type="NCBI Taxonomy" id="60419"/>
    <lineage>
        <taxon>Eukaryota</taxon>
        <taxon>Viridiplantae</taxon>
        <taxon>Streptophyta</taxon>
        <taxon>Embryophyta</taxon>
        <taxon>Tracheophyta</taxon>
        <taxon>Spermatophyta</taxon>
        <taxon>Magnoliopsida</taxon>
        <taxon>eudicotyledons</taxon>
        <taxon>Gunneridae</taxon>
        <taxon>Pentapetalae</taxon>
        <taxon>rosids</taxon>
        <taxon>fabids</taxon>
        <taxon>Fagales</taxon>
        <taxon>Fagaceae</taxon>
        <taxon>Castanea</taxon>
    </lineage>
</organism>
<proteinExistence type="predicted"/>
<comment type="subcellular location">
    <subcellularLocation>
        <location evidence="1">Plastid</location>
        <location evidence="1">Chloroplast</location>
    </subcellularLocation>
</comment>
<feature type="compositionally biased region" description="Polar residues" evidence="4">
    <location>
        <begin position="471"/>
        <end position="483"/>
    </location>
</feature>
<sequence length="517" mass="56849">MASPTEPISHFLQSATSNLLSIFTPKTTSSSSSSSSSSLTASKICVPLALPIPMHSLHFDSSDSISNSNSKSSAINAVQSADSTTSSSPFPSTVRISSLHSNGKTASGPAFVGQVFSMCDLSGTGLMAVSTHFDIPFISKRTPEWLKKMFATVTKSERNGPVFRFFMDLGDAVSYVKRLNIPSGVVGACRLDLAYEHFKEKPHLFQFVPNEKQVKAANKLLKTIPQNGGSKKVDGVPVFSAQNLDIAIATMDGIKWYTPYFFDKNMLDNILEESVDQHFHSLIQTRHMQRRRDVVDDNLAAEVIEEIGDNLWEPPEVQELLDEMGHPGIPLSVISKAAEMQLLYAVDKVILGNRWLRRATGIQPKFPYMVDSFEKRSAASVLRAYESSGCLPNSEMENDSKDSQHQGSHPWSKKSRQTEESSRECITQNLQPNPFLPKITMVGISTGEAGQMSKASLKKTMEDLTKELEQTEQGSATGSSSEFKNGDRDPLFVANVGDYYSGLARTGSARWVRGRIN</sequence>
<dbReference type="PANTHER" id="PTHR35138">
    <property type="entry name" value="OS01G0225300 PROTEIN"/>
    <property type="match status" value="1"/>
</dbReference>
<dbReference type="GO" id="GO:0015031">
    <property type="term" value="P:protein transport"/>
    <property type="evidence" value="ECO:0007669"/>
    <property type="project" value="InterPro"/>
</dbReference>
<evidence type="ECO:0000256" key="3">
    <source>
        <dbReference type="ARBA" id="ARBA00022640"/>
    </source>
</evidence>
<protein>
    <recommendedName>
        <fullName evidence="7">Tic22-like family protein</fullName>
    </recommendedName>
</protein>
<dbReference type="Proteomes" id="UP000737018">
    <property type="component" value="Unassembled WGS sequence"/>
</dbReference>
<dbReference type="OrthoDB" id="1926316at2759"/>
<feature type="region of interest" description="Disordered" evidence="4">
    <location>
        <begin position="469"/>
        <end position="488"/>
    </location>
</feature>
<keyword evidence="6" id="KW-1185">Reference proteome</keyword>
<evidence type="ECO:0000313" key="6">
    <source>
        <dbReference type="Proteomes" id="UP000737018"/>
    </source>
</evidence>
<evidence type="ECO:0000313" key="5">
    <source>
        <dbReference type="EMBL" id="KAF3972619.1"/>
    </source>
</evidence>
<name>A0A8J4RSN6_9ROSI</name>
<dbReference type="AlphaFoldDB" id="A0A8J4RSN6"/>